<protein>
    <submittedName>
        <fullName evidence="7">TetR family transcriptional regulator</fullName>
    </submittedName>
</protein>
<dbReference type="KEGG" id="msao:MYCSP_14545"/>
<comment type="caution">
    <text evidence="7">The sequence shown here is derived from an EMBL/GenBank/DDBJ whole genome shotgun (WGS) entry which is preliminary data.</text>
</comment>
<evidence type="ECO:0000313" key="8">
    <source>
        <dbReference type="Proteomes" id="UP000192434"/>
    </source>
</evidence>
<reference evidence="7 8" key="1">
    <citation type="submission" date="2016-12" db="EMBL/GenBank/DDBJ databases">
        <title>The new phylogeny of genus Mycobacterium.</title>
        <authorList>
            <person name="Tortoli E."/>
            <person name="Trovato A."/>
            <person name="Cirillo D.M."/>
        </authorList>
    </citation>
    <scope>NUCLEOTIDE SEQUENCE [LARGE SCALE GENOMIC DNA]</scope>
    <source>
        <strain evidence="7 8">CCUG 66554</strain>
    </source>
</reference>
<keyword evidence="3 5" id="KW-0238">DNA-binding</keyword>
<evidence type="ECO:0000259" key="6">
    <source>
        <dbReference type="PROSITE" id="PS50977"/>
    </source>
</evidence>
<dbReference type="Proteomes" id="UP000192434">
    <property type="component" value="Unassembled WGS sequence"/>
</dbReference>
<dbReference type="InterPro" id="IPR039538">
    <property type="entry name" value="BetI_C"/>
</dbReference>
<name>A0A1S4VNR2_9MYCO</name>
<dbReference type="PANTHER" id="PTHR30055">
    <property type="entry name" value="HTH-TYPE TRANSCRIPTIONAL REGULATOR RUTR"/>
    <property type="match status" value="1"/>
</dbReference>
<feature type="DNA-binding region" description="H-T-H motif" evidence="5">
    <location>
        <begin position="38"/>
        <end position="57"/>
    </location>
</feature>
<evidence type="ECO:0000256" key="2">
    <source>
        <dbReference type="ARBA" id="ARBA00023015"/>
    </source>
</evidence>
<dbReference type="Pfam" id="PF00440">
    <property type="entry name" value="TetR_N"/>
    <property type="match status" value="1"/>
</dbReference>
<accession>A0A1S4VNR2</accession>
<dbReference type="SUPFAM" id="SSF48498">
    <property type="entry name" value="Tetracyclin repressor-like, C-terminal domain"/>
    <property type="match status" value="1"/>
</dbReference>
<evidence type="ECO:0000256" key="3">
    <source>
        <dbReference type="ARBA" id="ARBA00023125"/>
    </source>
</evidence>
<proteinExistence type="predicted"/>
<dbReference type="InterPro" id="IPR050109">
    <property type="entry name" value="HTH-type_TetR-like_transc_reg"/>
</dbReference>
<dbReference type="SUPFAM" id="SSF46689">
    <property type="entry name" value="Homeodomain-like"/>
    <property type="match status" value="1"/>
</dbReference>
<keyword evidence="4" id="KW-0804">Transcription</keyword>
<feature type="domain" description="HTH tetR-type" evidence="6">
    <location>
        <begin position="15"/>
        <end position="75"/>
    </location>
</feature>
<dbReference type="STRING" id="1578165.BKG68_09515"/>
<dbReference type="PROSITE" id="PS50977">
    <property type="entry name" value="HTH_TETR_2"/>
    <property type="match status" value="1"/>
</dbReference>
<dbReference type="Pfam" id="PF13977">
    <property type="entry name" value="TetR_C_6"/>
    <property type="match status" value="1"/>
</dbReference>
<evidence type="ECO:0000313" key="7">
    <source>
        <dbReference type="EMBL" id="ORB57979.1"/>
    </source>
</evidence>
<dbReference type="EMBL" id="MVII01000013">
    <property type="protein sequence ID" value="ORB57979.1"/>
    <property type="molecule type" value="Genomic_DNA"/>
</dbReference>
<dbReference type="PANTHER" id="PTHR30055:SF234">
    <property type="entry name" value="HTH-TYPE TRANSCRIPTIONAL REGULATOR BETI"/>
    <property type="match status" value="1"/>
</dbReference>
<organism evidence="7 8">
    <name type="scientific">Mycobacteroides saopaulense</name>
    <dbReference type="NCBI Taxonomy" id="1578165"/>
    <lineage>
        <taxon>Bacteria</taxon>
        <taxon>Bacillati</taxon>
        <taxon>Actinomycetota</taxon>
        <taxon>Actinomycetes</taxon>
        <taxon>Mycobacteriales</taxon>
        <taxon>Mycobacteriaceae</taxon>
        <taxon>Mycobacteroides</taxon>
    </lineage>
</organism>
<dbReference type="InterPro" id="IPR001647">
    <property type="entry name" value="HTH_TetR"/>
</dbReference>
<dbReference type="Gene3D" id="1.10.357.10">
    <property type="entry name" value="Tetracycline Repressor, domain 2"/>
    <property type="match status" value="1"/>
</dbReference>
<keyword evidence="2" id="KW-0805">Transcription regulation</keyword>
<evidence type="ECO:0000256" key="4">
    <source>
        <dbReference type="ARBA" id="ARBA00023163"/>
    </source>
</evidence>
<dbReference type="InterPro" id="IPR036271">
    <property type="entry name" value="Tet_transcr_reg_TetR-rel_C_sf"/>
</dbReference>
<dbReference type="InterPro" id="IPR009057">
    <property type="entry name" value="Homeodomain-like_sf"/>
</dbReference>
<dbReference type="RefSeq" id="WP_083015864.1">
    <property type="nucleotide sequence ID" value="NZ_CP010271.1"/>
</dbReference>
<gene>
    <name evidence="7" type="ORF">BST43_12055</name>
</gene>
<evidence type="ECO:0000256" key="5">
    <source>
        <dbReference type="PROSITE-ProRule" id="PRU00335"/>
    </source>
</evidence>
<dbReference type="GO" id="GO:0003700">
    <property type="term" value="F:DNA-binding transcription factor activity"/>
    <property type="evidence" value="ECO:0007669"/>
    <property type="project" value="TreeGrafter"/>
</dbReference>
<dbReference type="OrthoDB" id="7505659at2"/>
<keyword evidence="1" id="KW-0678">Repressor</keyword>
<sequence>MPAAGRDANRYAKGVAKRQEILAAALRVLEREGEAGASMRVIAKEANISLAGLMHYFPTRDVILTEIQRDADARFEEWYGNSDIEIDPGEVLAQAMLDKASKPGSGTVYLSLAAAAAVDPDHPAGAYLRERYERMRTLIAEYVRGRQAVGAVPEHVDAEFAAAALIAAADGIQIQWMSDPSIDMGAHMRRVWERLLT</sequence>
<dbReference type="AlphaFoldDB" id="A0A1S4VNR2"/>
<dbReference type="GO" id="GO:0000976">
    <property type="term" value="F:transcription cis-regulatory region binding"/>
    <property type="evidence" value="ECO:0007669"/>
    <property type="project" value="TreeGrafter"/>
</dbReference>
<evidence type="ECO:0000256" key="1">
    <source>
        <dbReference type="ARBA" id="ARBA00022491"/>
    </source>
</evidence>